<keyword evidence="5" id="KW-0472">Membrane</keyword>
<dbReference type="SMART" id="SM00184">
    <property type="entry name" value="RING"/>
    <property type="match status" value="1"/>
</dbReference>
<name>A0A7I8VQY0_9ANNE</name>
<dbReference type="SUPFAM" id="SSF57850">
    <property type="entry name" value="RING/U-box"/>
    <property type="match status" value="1"/>
</dbReference>
<feature type="compositionally biased region" description="Basic residues" evidence="4">
    <location>
        <begin position="475"/>
        <end position="518"/>
    </location>
</feature>
<feature type="transmembrane region" description="Helical" evidence="5">
    <location>
        <begin position="780"/>
        <end position="798"/>
    </location>
</feature>
<dbReference type="GO" id="GO:0008270">
    <property type="term" value="F:zinc ion binding"/>
    <property type="evidence" value="ECO:0007669"/>
    <property type="project" value="UniProtKB-KW"/>
</dbReference>
<feature type="compositionally biased region" description="Basic residues" evidence="4">
    <location>
        <begin position="548"/>
        <end position="558"/>
    </location>
</feature>
<proteinExistence type="predicted"/>
<feature type="compositionally biased region" description="Low complexity" evidence="4">
    <location>
        <begin position="435"/>
        <end position="446"/>
    </location>
</feature>
<dbReference type="InterPro" id="IPR001841">
    <property type="entry name" value="Znf_RING"/>
</dbReference>
<dbReference type="GO" id="GO:0005634">
    <property type="term" value="C:nucleus"/>
    <property type="evidence" value="ECO:0007669"/>
    <property type="project" value="TreeGrafter"/>
</dbReference>
<feature type="domain" description="CCHC-type" evidence="7">
    <location>
        <begin position="69"/>
        <end position="82"/>
    </location>
</feature>
<evidence type="ECO:0000259" key="7">
    <source>
        <dbReference type="PROSITE" id="PS50158"/>
    </source>
</evidence>
<dbReference type="Gene3D" id="4.10.60.10">
    <property type="entry name" value="Zinc finger, CCHC-type"/>
    <property type="match status" value="1"/>
</dbReference>
<dbReference type="GO" id="GO:0061630">
    <property type="term" value="F:ubiquitin protein ligase activity"/>
    <property type="evidence" value="ECO:0007669"/>
    <property type="project" value="InterPro"/>
</dbReference>
<evidence type="ECO:0000259" key="6">
    <source>
        <dbReference type="PROSITE" id="PS50089"/>
    </source>
</evidence>
<feature type="region of interest" description="Disordered" evidence="4">
    <location>
        <begin position="426"/>
        <end position="771"/>
    </location>
</feature>
<keyword evidence="1 3" id="KW-0863">Zinc-finger</keyword>
<dbReference type="GO" id="GO:0016567">
    <property type="term" value="P:protein ubiquitination"/>
    <property type="evidence" value="ECO:0007669"/>
    <property type="project" value="InterPro"/>
</dbReference>
<dbReference type="OrthoDB" id="106784at2759"/>
<feature type="compositionally biased region" description="Basic and acidic residues" evidence="4">
    <location>
        <begin position="559"/>
        <end position="771"/>
    </location>
</feature>
<keyword evidence="2" id="KW-0862">Zinc</keyword>
<keyword evidence="9" id="KW-1185">Reference proteome</keyword>
<comment type="caution">
    <text evidence="8">The sequence shown here is derived from an EMBL/GenBank/DDBJ whole genome shotgun (WGS) entry which is preliminary data.</text>
</comment>
<evidence type="ECO:0000256" key="5">
    <source>
        <dbReference type="SAM" id="Phobius"/>
    </source>
</evidence>
<evidence type="ECO:0000256" key="3">
    <source>
        <dbReference type="PROSITE-ProRule" id="PRU00047"/>
    </source>
</evidence>
<dbReference type="InterPro" id="IPR036875">
    <property type="entry name" value="Znf_CCHC_sf"/>
</dbReference>
<dbReference type="AlphaFoldDB" id="A0A7I8VQY0"/>
<dbReference type="Gene3D" id="3.30.40.10">
    <property type="entry name" value="Zinc/RING finger domain, C3HC4 (zinc finger)"/>
    <property type="match status" value="1"/>
</dbReference>
<evidence type="ECO:0000256" key="2">
    <source>
        <dbReference type="ARBA" id="ARBA00022833"/>
    </source>
</evidence>
<dbReference type="InterPro" id="IPR013083">
    <property type="entry name" value="Znf_RING/FYVE/PHD"/>
</dbReference>
<dbReference type="GO" id="GO:0006511">
    <property type="term" value="P:ubiquitin-dependent protein catabolic process"/>
    <property type="evidence" value="ECO:0007669"/>
    <property type="project" value="TreeGrafter"/>
</dbReference>
<dbReference type="PROSITE" id="PS50089">
    <property type="entry name" value="ZF_RING_2"/>
    <property type="match status" value="1"/>
</dbReference>
<dbReference type="EMBL" id="CAJFCJ010000007">
    <property type="protein sequence ID" value="CAD5117722.1"/>
    <property type="molecule type" value="Genomic_DNA"/>
</dbReference>
<reference evidence="8 9" key="1">
    <citation type="submission" date="2020-08" db="EMBL/GenBank/DDBJ databases">
        <authorList>
            <person name="Hejnol A."/>
        </authorList>
    </citation>
    <scope>NUCLEOTIDE SEQUENCE [LARGE SCALE GENOMIC DNA]</scope>
</reference>
<protein>
    <submittedName>
        <fullName evidence="8">DgyrCDS6469</fullName>
    </submittedName>
</protein>
<dbReference type="SUPFAM" id="SSF57756">
    <property type="entry name" value="Retrovirus zinc finger-like domains"/>
    <property type="match status" value="1"/>
</dbReference>
<dbReference type="GO" id="GO:0006397">
    <property type="term" value="P:mRNA processing"/>
    <property type="evidence" value="ECO:0007669"/>
    <property type="project" value="InterPro"/>
</dbReference>
<evidence type="ECO:0000256" key="4">
    <source>
        <dbReference type="SAM" id="MobiDB-lite"/>
    </source>
</evidence>
<feature type="region of interest" description="Disordered" evidence="4">
    <location>
        <begin position="269"/>
        <end position="306"/>
    </location>
</feature>
<dbReference type="CDD" id="cd16620">
    <property type="entry name" value="vRING-HC-C4C4_RBBP6"/>
    <property type="match status" value="1"/>
</dbReference>
<evidence type="ECO:0000256" key="1">
    <source>
        <dbReference type="ARBA" id="ARBA00022771"/>
    </source>
</evidence>
<dbReference type="PANTHER" id="PTHR15439:SF0">
    <property type="entry name" value="CELL DIVISION CYCLE AND APOPTOSIS REGULATOR PROTEIN 1-RELATED"/>
    <property type="match status" value="1"/>
</dbReference>
<keyword evidence="5" id="KW-0812">Transmembrane</keyword>
<dbReference type="PANTHER" id="PTHR15439">
    <property type="entry name" value="RETINOBLASTOMA-BINDING PROTEIN 6"/>
    <property type="match status" value="1"/>
</dbReference>
<dbReference type="InterPro" id="IPR001878">
    <property type="entry name" value="Znf_CCHC"/>
</dbReference>
<feature type="compositionally biased region" description="Low complexity" evidence="4">
    <location>
        <begin position="459"/>
        <end position="474"/>
    </location>
</feature>
<dbReference type="InterPro" id="IPR033489">
    <property type="entry name" value="RBBP6"/>
</dbReference>
<gene>
    <name evidence="8" type="ORF">DGYR_LOCUS6223</name>
</gene>
<keyword evidence="5" id="KW-1133">Transmembrane helix</keyword>
<evidence type="ECO:0000313" key="8">
    <source>
        <dbReference type="EMBL" id="CAD5117722.1"/>
    </source>
</evidence>
<dbReference type="PROSITE" id="PS50158">
    <property type="entry name" value="ZF_CCHC"/>
    <property type="match status" value="1"/>
</dbReference>
<dbReference type="Proteomes" id="UP000549394">
    <property type="component" value="Unassembled WGS sequence"/>
</dbReference>
<feature type="compositionally biased region" description="Basic residues" evidence="4">
    <location>
        <begin position="447"/>
        <end position="458"/>
    </location>
</feature>
<dbReference type="GO" id="GO:0003676">
    <property type="term" value="F:nucleic acid binding"/>
    <property type="evidence" value="ECO:0007669"/>
    <property type="project" value="InterPro"/>
</dbReference>
<sequence>MRINQLKCTLFIRIRGDGIRKEDLKKTLNLAEANASEESKIWAAIQQSTSMYNPSEYSRTKKPYDSYVCHNCNKRGHYKWQCVAARRENTSSNEAPSRIKRPTGIPMSFMKPVDVDSKNLPPGAMVTDKGNIVVNKLDAVAYATGKKEKPPFFPGNESEVEPVIEQEIPAELQCFLCNDLMKDAVITVCCHKSFCDECIRNRLLETETHECPNCKKTKISPTDGLVPNENIRKVVENFRSKNGYLEKKDELPPGFTLPNKPVIKLLQKNAKNSPNQSPNSVGTPPEGDSPREDVSSTTQETPVSTVVNTISTNTSVVVPTPGIVPYSTVNPMYRPVINNPSPLGILNLFRNFIHTGTGPNLLPQQPIVPPRPIGTPWPSTGTLRPVTPPLSKEEFYEKQRLMKEREKRKEIDKSAEFVRECEMALQQRATQNRDSLSPSPFSYRSRSPGRSRSPRRSRSPVPKSRYFSPPYYKRSPSRSRRSPRHYRKRSRSRSRSRGRRSRSRSWSRSRSRSRSRMGNKKDNLQMDPKFMADFMEYLKKSSDSSSDKKKKKKKRSRSRKSDSSERDEKRRKSVEDRKELEKEERKVEKSEESKKDPKDTPDPLPLEKDKKKGRERNERREERRDDRKDKREEDRKEERREERRDDRRDRREEERREERRDDRRDRREEDRKEERRDDRRDRREEERREERREERFEDERRVERKNERREDRWEEKRDRRREEWPEERRDDRRDDRREERREEKRDERKDKRESKRDEKRDERRGDKKDDKNHLICHGNYFIYIFTTVGLLGVTAFRYNSKLKNELPIIR</sequence>
<feature type="compositionally biased region" description="Basic and acidic residues" evidence="4">
    <location>
        <begin position="536"/>
        <end position="547"/>
    </location>
</feature>
<organism evidence="8 9">
    <name type="scientific">Dimorphilus gyrociliatus</name>
    <dbReference type="NCBI Taxonomy" id="2664684"/>
    <lineage>
        <taxon>Eukaryota</taxon>
        <taxon>Metazoa</taxon>
        <taxon>Spiralia</taxon>
        <taxon>Lophotrochozoa</taxon>
        <taxon>Annelida</taxon>
        <taxon>Polychaeta</taxon>
        <taxon>Polychaeta incertae sedis</taxon>
        <taxon>Dinophilidae</taxon>
        <taxon>Dimorphilus</taxon>
    </lineage>
</organism>
<feature type="domain" description="RING-type" evidence="6">
    <location>
        <begin position="174"/>
        <end position="215"/>
    </location>
</feature>
<accession>A0A7I8VQY0</accession>
<keyword evidence="1 3" id="KW-0479">Metal-binding</keyword>
<evidence type="ECO:0000313" key="9">
    <source>
        <dbReference type="Proteomes" id="UP000549394"/>
    </source>
</evidence>
<feature type="compositionally biased region" description="Polar residues" evidence="4">
    <location>
        <begin position="269"/>
        <end position="282"/>
    </location>
</feature>